<feature type="compositionally biased region" description="Gly residues" evidence="3">
    <location>
        <begin position="295"/>
        <end position="308"/>
    </location>
</feature>
<organism evidence="6 7">
    <name type="scientific">Platanthera zijinensis</name>
    <dbReference type="NCBI Taxonomy" id="2320716"/>
    <lineage>
        <taxon>Eukaryota</taxon>
        <taxon>Viridiplantae</taxon>
        <taxon>Streptophyta</taxon>
        <taxon>Embryophyta</taxon>
        <taxon>Tracheophyta</taxon>
        <taxon>Spermatophyta</taxon>
        <taxon>Magnoliopsida</taxon>
        <taxon>Liliopsida</taxon>
        <taxon>Asparagales</taxon>
        <taxon>Orchidaceae</taxon>
        <taxon>Orchidoideae</taxon>
        <taxon>Orchideae</taxon>
        <taxon>Orchidinae</taxon>
        <taxon>Platanthera</taxon>
    </lineage>
</organism>
<dbReference type="Pfam" id="PF14223">
    <property type="entry name" value="Retrotran_gag_2"/>
    <property type="match status" value="1"/>
</dbReference>
<dbReference type="Pfam" id="PF13976">
    <property type="entry name" value="gag_pre-integrs"/>
    <property type="match status" value="1"/>
</dbReference>
<dbReference type="InterPro" id="IPR001584">
    <property type="entry name" value="Integrase_cat-core"/>
</dbReference>
<dbReference type="EMBL" id="JBBWWQ010000020">
    <property type="protein sequence ID" value="KAK8916211.1"/>
    <property type="molecule type" value="Genomic_DNA"/>
</dbReference>
<protein>
    <recommendedName>
        <fullName evidence="8">Polyprotein</fullName>
    </recommendedName>
</protein>
<dbReference type="InterPro" id="IPR057670">
    <property type="entry name" value="SH3_retrovirus"/>
</dbReference>
<dbReference type="Pfam" id="PF25597">
    <property type="entry name" value="SH3_retrovirus"/>
    <property type="match status" value="1"/>
</dbReference>
<dbReference type="GO" id="GO:0003676">
    <property type="term" value="F:nucleic acid binding"/>
    <property type="evidence" value="ECO:0007669"/>
    <property type="project" value="InterPro"/>
</dbReference>
<dbReference type="Pfam" id="PF07727">
    <property type="entry name" value="RVT_2"/>
    <property type="match status" value="1"/>
</dbReference>
<sequence>MGTSVTSQDLKEILEGVARVFQAKLEENSSRSTGVAPESVPMMQKVKLLPNDVKLEGTRNYLSWCRRALLNLRISGMEGFVKGECTEPVETASAEWRTWSNTNSLVISWLLTSVSSTIAGMVESISSAADVWKTLEGMYSGAGSVMMMMEVEEKIDATTQGEKMVHQYAAELRHLWADLDHYDPLSLQNPTDVLLGKQYLERRRVARFLKGLNPKFEGRRSAMCHMPSLPSLDEAIASMEQEEIRQKVMPGETSPVVRSALVVPDAYFRDDRECYNCGKKGHLSYNCPQPRNTGGSRGGRGQRGGRSGRGGRGRGGRGIAHLAVAEESQTTVEVIEQAGSSKGKVQVTRDLDNTTCFGNFAGYAQSFTGTQAQALASTKTHIDWIIDSGASRHVTGASSEFASYYPSKHIHPETVQTADGTSQPIRGTGSVHCTSSVILSSVLHVPSFPVNLLSVSSLIDQLNCTVLFDRDMCVFQEKKTERRIGTGIRRDGLWYLDKGTAMIAAAVSGGPEGEAMLQHCRLGHLSFDSLNRLEPEMMKKVNRKDLFCNACELGKHTRSTYKMIGLRSLEPFVLVHSDVWGPCPVISVSGFRWFVTFIDCYSRMTWIYMMKQKSEVYKCFQDFMAYVRTQFGVQVKILRTDNGTEYVNKEFAALISSQGILHQTTCPDTPAQNGVAERKNRHLLEVARSLMLTMNVPKFLWSEAVMTASYLINRMPSRVLGMKTPCEMLLGSNRFVAPPKVFGCTCYVRDHRIMTSKLDPQAVKCIFVGYSSSQKGYKCWCPTERRLFVSMDVIFREFEPFYGAKTELSSLFGDVSTNASREGENENENDSTNASREEENDSTNASREGENDSTNASREGENEHKNDIVVGMIPCPIEEEHSPNSHGDSILGKQGPIGNGDSPNNRGDSIVGKQGNGELRVYTRRQKQQHEQAPVIVPVPTLVDVPSPSFPVSPSLELSGNNSFPNTSNDNALPRRTSRVNAGIPPTRLGSWETDIVNYISYASIPPAYKSFIASLHSVPVPNTWQVAKQDPRWLSAMLEELQALKKNDTWELVPLPIGKRVVGCKWVYTVKQTPEGKIDRYKARLVAKGYSQTYGIDYDETFAPVAKMSTVRMLVSCAANFNWPLHQLDVKNAFLHGDLQEEVYMEIPPGFANAQVAGKVCKLKKSLYGLKQSPRAWFDKFRLAVCGMGYKQCNGDHTVFYKYSKTCITILAVYVDDIVITGDDAEKILRLKRQLGEAFEVKDLGQLKYFLGIEIARSRKGIVLSQRKYALDLLSETGMLGCRVASTPIEQNHKMCAEGGDPVCKEQYQRLVGRLIYLCHTRPDITHAVSVASRYMHDPREQHMEAVQRILRYIKGSPGKGLWFRSSGHLKIEGYCDADWAGCMDDRRSITGYCVFVGGNLISWRSKKQDVVARSTAEAEYRAIAVSLCELMWVRNMLSELRLFRGDSLQLWCDNKSAINIANNLVQHDRTKHVEIDRFFIKEQLNREVLTLNYVKSQEQLADCLTKGLASREYEIFCNKMGMIDIYRPS</sequence>
<dbReference type="SUPFAM" id="SSF53098">
    <property type="entry name" value="Ribonuclease H-like"/>
    <property type="match status" value="1"/>
</dbReference>
<feature type="region of interest" description="Disordered" evidence="3">
    <location>
        <begin position="817"/>
        <end position="914"/>
    </location>
</feature>
<reference evidence="6 7" key="1">
    <citation type="journal article" date="2022" name="Nat. Plants">
        <title>Genomes of leafy and leafless Platanthera orchids illuminate the evolution of mycoheterotrophy.</title>
        <authorList>
            <person name="Li M.H."/>
            <person name="Liu K.W."/>
            <person name="Li Z."/>
            <person name="Lu H.C."/>
            <person name="Ye Q.L."/>
            <person name="Zhang D."/>
            <person name="Wang J.Y."/>
            <person name="Li Y.F."/>
            <person name="Zhong Z.M."/>
            <person name="Liu X."/>
            <person name="Yu X."/>
            <person name="Liu D.K."/>
            <person name="Tu X.D."/>
            <person name="Liu B."/>
            <person name="Hao Y."/>
            <person name="Liao X.Y."/>
            <person name="Jiang Y.T."/>
            <person name="Sun W.H."/>
            <person name="Chen J."/>
            <person name="Chen Y.Q."/>
            <person name="Ai Y."/>
            <person name="Zhai J.W."/>
            <person name="Wu S.S."/>
            <person name="Zhou Z."/>
            <person name="Hsiao Y.Y."/>
            <person name="Wu W.L."/>
            <person name="Chen Y.Y."/>
            <person name="Lin Y.F."/>
            <person name="Hsu J.L."/>
            <person name="Li C.Y."/>
            <person name="Wang Z.W."/>
            <person name="Zhao X."/>
            <person name="Zhong W.Y."/>
            <person name="Ma X.K."/>
            <person name="Ma L."/>
            <person name="Huang J."/>
            <person name="Chen G.Z."/>
            <person name="Huang M.Z."/>
            <person name="Huang L."/>
            <person name="Peng D.H."/>
            <person name="Luo Y.B."/>
            <person name="Zou S.Q."/>
            <person name="Chen S.P."/>
            <person name="Lan S."/>
            <person name="Tsai W.C."/>
            <person name="Van de Peer Y."/>
            <person name="Liu Z.J."/>
        </authorList>
    </citation>
    <scope>NUCLEOTIDE SEQUENCE [LARGE SCALE GENOMIC DNA]</scope>
    <source>
        <strain evidence="6">Lor287</strain>
    </source>
</reference>
<dbReference type="InterPro" id="IPR043502">
    <property type="entry name" value="DNA/RNA_pol_sf"/>
</dbReference>
<dbReference type="Pfam" id="PF00098">
    <property type="entry name" value="zf-CCHC"/>
    <property type="match status" value="1"/>
</dbReference>
<dbReference type="InterPro" id="IPR036397">
    <property type="entry name" value="RNaseH_sf"/>
</dbReference>
<dbReference type="InterPro" id="IPR001878">
    <property type="entry name" value="Znf_CCHC"/>
</dbReference>
<keyword evidence="2" id="KW-0862">Zinc</keyword>
<dbReference type="Gene3D" id="4.10.60.10">
    <property type="entry name" value="Zinc finger, CCHC-type"/>
    <property type="match status" value="1"/>
</dbReference>
<gene>
    <name evidence="6" type="ORF">KSP39_PZI023090</name>
</gene>
<dbReference type="SMART" id="SM00343">
    <property type="entry name" value="ZnF_C2HC"/>
    <property type="match status" value="1"/>
</dbReference>
<dbReference type="Gene3D" id="3.30.420.10">
    <property type="entry name" value="Ribonuclease H-like superfamily/Ribonuclease H"/>
    <property type="match status" value="1"/>
</dbReference>
<dbReference type="Proteomes" id="UP001418222">
    <property type="component" value="Unassembled WGS sequence"/>
</dbReference>
<evidence type="ECO:0000259" key="4">
    <source>
        <dbReference type="PROSITE" id="PS50158"/>
    </source>
</evidence>
<feature type="region of interest" description="Disordered" evidence="3">
    <location>
        <begin position="954"/>
        <end position="980"/>
    </location>
</feature>
<dbReference type="GO" id="GO:0004190">
    <property type="term" value="F:aspartic-type endopeptidase activity"/>
    <property type="evidence" value="ECO:0007669"/>
    <property type="project" value="UniProtKB-KW"/>
</dbReference>
<evidence type="ECO:0000259" key="5">
    <source>
        <dbReference type="PROSITE" id="PS50994"/>
    </source>
</evidence>
<dbReference type="PROSITE" id="PS50994">
    <property type="entry name" value="INTEGRASE"/>
    <property type="match status" value="1"/>
</dbReference>
<dbReference type="SUPFAM" id="SSF57756">
    <property type="entry name" value="Retrovirus zinc finger-like domains"/>
    <property type="match status" value="1"/>
</dbReference>
<dbReference type="SUPFAM" id="SSF56672">
    <property type="entry name" value="DNA/RNA polymerases"/>
    <property type="match status" value="1"/>
</dbReference>
<dbReference type="PROSITE" id="PS50158">
    <property type="entry name" value="ZF_CCHC"/>
    <property type="match status" value="1"/>
</dbReference>
<dbReference type="GO" id="GO:0008270">
    <property type="term" value="F:zinc ion binding"/>
    <property type="evidence" value="ECO:0007669"/>
    <property type="project" value="UniProtKB-KW"/>
</dbReference>
<dbReference type="Pfam" id="PF00665">
    <property type="entry name" value="rve"/>
    <property type="match status" value="1"/>
</dbReference>
<comment type="caution">
    <text evidence="6">The sequence shown here is derived from an EMBL/GenBank/DDBJ whole genome shotgun (WGS) entry which is preliminary data.</text>
</comment>
<evidence type="ECO:0000256" key="2">
    <source>
        <dbReference type="PROSITE-ProRule" id="PRU00047"/>
    </source>
</evidence>
<evidence type="ECO:0000256" key="3">
    <source>
        <dbReference type="SAM" id="MobiDB-lite"/>
    </source>
</evidence>
<dbReference type="InterPro" id="IPR012337">
    <property type="entry name" value="RNaseH-like_sf"/>
</dbReference>
<feature type="region of interest" description="Disordered" evidence="3">
    <location>
        <begin position="288"/>
        <end position="317"/>
    </location>
</feature>
<keyword evidence="1" id="KW-0645">Protease</keyword>
<evidence type="ECO:0008006" key="8">
    <source>
        <dbReference type="Google" id="ProtNLM"/>
    </source>
</evidence>
<proteinExistence type="predicted"/>
<dbReference type="CDD" id="cd09272">
    <property type="entry name" value="RNase_HI_RT_Ty1"/>
    <property type="match status" value="1"/>
</dbReference>
<dbReference type="GO" id="GO:0015074">
    <property type="term" value="P:DNA integration"/>
    <property type="evidence" value="ECO:0007669"/>
    <property type="project" value="InterPro"/>
</dbReference>
<feature type="compositionally biased region" description="Polar residues" evidence="3">
    <location>
        <begin position="842"/>
        <end position="857"/>
    </location>
</feature>
<keyword evidence="7" id="KW-1185">Reference proteome</keyword>
<dbReference type="InterPro" id="IPR036875">
    <property type="entry name" value="Znf_CCHC_sf"/>
</dbReference>
<dbReference type="PANTHER" id="PTHR11439:SF467">
    <property type="entry name" value="INTEGRASE CATALYTIC DOMAIN-CONTAINING PROTEIN"/>
    <property type="match status" value="1"/>
</dbReference>
<dbReference type="InterPro" id="IPR054722">
    <property type="entry name" value="PolX-like_BBD"/>
</dbReference>
<keyword evidence="1" id="KW-0064">Aspartyl protease</keyword>
<feature type="compositionally biased region" description="Polar residues" evidence="3">
    <location>
        <begin position="960"/>
        <end position="971"/>
    </location>
</feature>
<name>A0AAP0AUW3_9ASPA</name>
<evidence type="ECO:0000313" key="7">
    <source>
        <dbReference type="Proteomes" id="UP001418222"/>
    </source>
</evidence>
<feature type="domain" description="Integrase catalytic" evidence="5">
    <location>
        <begin position="567"/>
        <end position="733"/>
    </location>
</feature>
<dbReference type="PANTHER" id="PTHR11439">
    <property type="entry name" value="GAG-POL-RELATED RETROTRANSPOSON"/>
    <property type="match status" value="1"/>
</dbReference>
<dbReference type="Pfam" id="PF22936">
    <property type="entry name" value="Pol_BBD"/>
    <property type="match status" value="1"/>
</dbReference>
<feature type="compositionally biased region" description="Basic and acidic residues" evidence="3">
    <location>
        <begin position="858"/>
        <end position="867"/>
    </location>
</feature>
<keyword evidence="1" id="KW-0378">Hydrolase</keyword>
<dbReference type="InterPro" id="IPR013103">
    <property type="entry name" value="RVT_2"/>
</dbReference>
<evidence type="ECO:0000256" key="1">
    <source>
        <dbReference type="ARBA" id="ARBA00022750"/>
    </source>
</evidence>
<dbReference type="InterPro" id="IPR025724">
    <property type="entry name" value="GAG-pre-integrase_dom"/>
</dbReference>
<accession>A0AAP0AUW3</accession>
<feature type="domain" description="CCHC-type" evidence="4">
    <location>
        <begin position="274"/>
        <end position="289"/>
    </location>
</feature>
<evidence type="ECO:0000313" key="6">
    <source>
        <dbReference type="EMBL" id="KAK8916211.1"/>
    </source>
</evidence>
<keyword evidence="2" id="KW-0479">Metal-binding</keyword>
<keyword evidence="2" id="KW-0863">Zinc-finger</keyword>